<sequence length="344" mass="39487">MSYKYGLIKYSSYNIGDDIQSVAAKRFLPTIDSYIQRERVGSFSSDEKTKLIMNAWWMWEPKNFPPSESIEPLLISMYFRPEIRDYLLSGEVKNYLIKNGPVGCRDTGTAEFLNNNGIPAYFSGCLTLTLEKNKKIKKENFILAVDMPEESIEIIKNNSEYPVYSLSRMLTPYLNSKSRIELAEIILDLYQSAHCVVSPCLHVVLPCLAFETPVLRVNIGNTTGAGTNESTGDVKGRYSGMEHLSHKVELNDFIKGKFSYDFNLPPENPKDYLKIRNDLMKRAEEFTGFNNPVNNKKEFPIINIFQLLIEDKSIEDKVLYYSSSKSLIKALFNKVIFKKNKFDF</sequence>
<accession>A0ABX5GYI4</accession>
<reference evidence="2 3" key="1">
    <citation type="submission" date="2018-01" db="EMBL/GenBank/DDBJ databases">
        <title>Whole genome sequencing of Histamine producing bacteria.</title>
        <authorList>
            <person name="Butler K."/>
        </authorList>
    </citation>
    <scope>NUCLEOTIDE SEQUENCE [LARGE SCALE GENOMIC DNA]</scope>
    <source>
        <strain evidence="2 3">A6-1</strain>
    </source>
</reference>
<comment type="caution">
    <text evidence="2">The sequence shown here is derived from an EMBL/GenBank/DDBJ whole genome shotgun (WGS) entry which is preliminary data.</text>
</comment>
<gene>
    <name evidence="2" type="ORF">C0W27_22480</name>
</gene>
<dbReference type="InterPro" id="IPR007345">
    <property type="entry name" value="Polysacch_pyruvyl_Trfase"/>
</dbReference>
<name>A0ABX5GYI4_PHOAN</name>
<evidence type="ECO:0000313" key="3">
    <source>
        <dbReference type="Proteomes" id="UP000240989"/>
    </source>
</evidence>
<dbReference type="RefSeq" id="WP_045152087.1">
    <property type="nucleotide sequence ID" value="NZ_JZSW01000003.1"/>
</dbReference>
<evidence type="ECO:0000259" key="1">
    <source>
        <dbReference type="Pfam" id="PF04230"/>
    </source>
</evidence>
<dbReference type="Pfam" id="PF04230">
    <property type="entry name" value="PS_pyruv_trans"/>
    <property type="match status" value="1"/>
</dbReference>
<dbReference type="EMBL" id="PYOU01000035">
    <property type="protein sequence ID" value="PSX01047.1"/>
    <property type="molecule type" value="Genomic_DNA"/>
</dbReference>
<keyword evidence="3" id="KW-1185">Reference proteome</keyword>
<organism evidence="2 3">
    <name type="scientific">Photobacterium angustum</name>
    <dbReference type="NCBI Taxonomy" id="661"/>
    <lineage>
        <taxon>Bacteria</taxon>
        <taxon>Pseudomonadati</taxon>
        <taxon>Pseudomonadota</taxon>
        <taxon>Gammaproteobacteria</taxon>
        <taxon>Vibrionales</taxon>
        <taxon>Vibrionaceae</taxon>
        <taxon>Photobacterium</taxon>
    </lineage>
</organism>
<feature type="domain" description="Polysaccharide pyruvyl transferase" evidence="1">
    <location>
        <begin position="89"/>
        <end position="218"/>
    </location>
</feature>
<dbReference type="Proteomes" id="UP000240989">
    <property type="component" value="Unassembled WGS sequence"/>
</dbReference>
<evidence type="ECO:0000313" key="2">
    <source>
        <dbReference type="EMBL" id="PSX01047.1"/>
    </source>
</evidence>
<proteinExistence type="predicted"/>
<protein>
    <recommendedName>
        <fullName evidence="1">Polysaccharide pyruvyl transferase domain-containing protein</fullName>
    </recommendedName>
</protein>